<dbReference type="Pfam" id="PF00722">
    <property type="entry name" value="Glyco_hydro_16"/>
    <property type="match status" value="1"/>
</dbReference>
<evidence type="ECO:0000313" key="3">
    <source>
        <dbReference type="Proteomes" id="UP001165136"/>
    </source>
</evidence>
<gene>
    <name evidence="2" type="ORF">Atai01_44500</name>
</gene>
<organism evidence="2 3">
    <name type="scientific">Amycolatopsis taiwanensis</name>
    <dbReference type="NCBI Taxonomy" id="342230"/>
    <lineage>
        <taxon>Bacteria</taxon>
        <taxon>Bacillati</taxon>
        <taxon>Actinomycetota</taxon>
        <taxon>Actinomycetes</taxon>
        <taxon>Pseudonocardiales</taxon>
        <taxon>Pseudonocardiaceae</taxon>
        <taxon>Amycolatopsis</taxon>
    </lineage>
</organism>
<dbReference type="GO" id="GO:0005975">
    <property type="term" value="P:carbohydrate metabolic process"/>
    <property type="evidence" value="ECO:0007669"/>
    <property type="project" value="InterPro"/>
</dbReference>
<dbReference type="EMBL" id="BSTI01000009">
    <property type="protein sequence ID" value="GLY67831.1"/>
    <property type="molecule type" value="Genomic_DNA"/>
</dbReference>
<dbReference type="PANTHER" id="PTHR10963">
    <property type="entry name" value="GLYCOSYL HYDROLASE-RELATED"/>
    <property type="match status" value="1"/>
</dbReference>
<reference evidence="2" key="1">
    <citation type="submission" date="2023-03" db="EMBL/GenBank/DDBJ databases">
        <title>Amycolatopsis taiwanensis NBRC 103393.</title>
        <authorList>
            <person name="Ichikawa N."/>
            <person name="Sato H."/>
            <person name="Tonouchi N."/>
        </authorList>
    </citation>
    <scope>NUCLEOTIDE SEQUENCE</scope>
    <source>
        <strain evidence="2">NBRC 103393</strain>
    </source>
</reference>
<protein>
    <submittedName>
        <fullName evidence="2">Beta-glucanase</fullName>
    </submittedName>
</protein>
<dbReference type="InterPro" id="IPR000757">
    <property type="entry name" value="Beta-glucanase-like"/>
</dbReference>
<dbReference type="Proteomes" id="UP001165136">
    <property type="component" value="Unassembled WGS sequence"/>
</dbReference>
<dbReference type="SUPFAM" id="SSF49899">
    <property type="entry name" value="Concanavalin A-like lectins/glucanases"/>
    <property type="match status" value="1"/>
</dbReference>
<dbReference type="AlphaFoldDB" id="A0A9W6R2X8"/>
<dbReference type="GO" id="GO:0004553">
    <property type="term" value="F:hydrolase activity, hydrolyzing O-glycosyl compounds"/>
    <property type="evidence" value="ECO:0007669"/>
    <property type="project" value="InterPro"/>
</dbReference>
<dbReference type="CDD" id="cd00413">
    <property type="entry name" value="Glyco_hydrolase_16"/>
    <property type="match status" value="1"/>
</dbReference>
<comment type="caution">
    <text evidence="2">The sequence shown here is derived from an EMBL/GenBank/DDBJ whole genome shotgun (WGS) entry which is preliminary data.</text>
</comment>
<keyword evidence="3" id="KW-1185">Reference proteome</keyword>
<evidence type="ECO:0000259" key="1">
    <source>
        <dbReference type="PROSITE" id="PS51762"/>
    </source>
</evidence>
<proteinExistence type="predicted"/>
<name>A0A9W6R2X8_9PSEU</name>
<sequence length="239" mass="26110">MPRAEHRAGQLLRVVTITVGAVVVASACTQQKTPTLVFEDDFTGTALDTRHWAVYDGYQASSGETWSAAAWTVAGGILTGSTGGDGAIPGIAHTTDQTYGIWEVSARFDAPADPQVNSVFLLWPEDDAGWPAAGELDFTENYDPTRQMTSGFVHHGARNDQTSAMTKVDMTQWHVYSVAWSPTAITYSIDGRAWFSDTDRFHIPTGPMHLTLQQNNNAPVKAGRIPTSFQVDWVRMYAV</sequence>
<evidence type="ECO:0000313" key="2">
    <source>
        <dbReference type="EMBL" id="GLY67831.1"/>
    </source>
</evidence>
<dbReference type="InterPro" id="IPR013320">
    <property type="entry name" value="ConA-like_dom_sf"/>
</dbReference>
<dbReference type="PROSITE" id="PS51257">
    <property type="entry name" value="PROKAR_LIPOPROTEIN"/>
    <property type="match status" value="1"/>
</dbReference>
<dbReference type="Gene3D" id="2.60.120.200">
    <property type="match status" value="1"/>
</dbReference>
<accession>A0A9W6R2X8</accession>
<dbReference type="PANTHER" id="PTHR10963:SF60">
    <property type="entry name" value="GRAM-NEGATIVE BACTERIA-BINDING PROTEIN 1-RELATED"/>
    <property type="match status" value="1"/>
</dbReference>
<feature type="domain" description="GH16" evidence="1">
    <location>
        <begin position="26"/>
        <end position="239"/>
    </location>
</feature>
<dbReference type="InterPro" id="IPR050546">
    <property type="entry name" value="Glycosyl_Hydrlase_16"/>
</dbReference>
<dbReference type="PROSITE" id="PS51762">
    <property type="entry name" value="GH16_2"/>
    <property type="match status" value="1"/>
</dbReference>